<reference evidence="3" key="2">
    <citation type="submission" date="2025-08" db="UniProtKB">
        <authorList>
            <consortium name="RefSeq"/>
        </authorList>
    </citation>
    <scope>IDENTIFICATION</scope>
    <source>
        <tissue evidence="3">Blood</tissue>
    </source>
</reference>
<name>A0ABM3PK19_ACIJB</name>
<organism evidence="2 3">
    <name type="scientific">Acinonyx jubatus</name>
    <name type="common">Cheetah</name>
    <dbReference type="NCBI Taxonomy" id="32536"/>
    <lineage>
        <taxon>Eukaryota</taxon>
        <taxon>Metazoa</taxon>
        <taxon>Chordata</taxon>
        <taxon>Craniata</taxon>
        <taxon>Vertebrata</taxon>
        <taxon>Euteleostomi</taxon>
        <taxon>Mammalia</taxon>
        <taxon>Eutheria</taxon>
        <taxon>Laurasiatheria</taxon>
        <taxon>Carnivora</taxon>
        <taxon>Feliformia</taxon>
        <taxon>Felidae</taxon>
        <taxon>Felinae</taxon>
        <taxon>Acinonyx</taxon>
    </lineage>
</organism>
<protein>
    <submittedName>
        <fullName evidence="3">Uncharacterized protein LOC128314164</fullName>
    </submittedName>
</protein>
<evidence type="ECO:0000256" key="1">
    <source>
        <dbReference type="SAM" id="MobiDB-lite"/>
    </source>
</evidence>
<accession>A0ABM3PK19</accession>
<gene>
    <name evidence="3" type="primary">LOC128314164</name>
</gene>
<proteinExistence type="predicted"/>
<reference evidence="2" key="1">
    <citation type="submission" date="2025-05" db="UniProtKB">
        <authorList>
            <consortium name="RefSeq"/>
        </authorList>
    </citation>
    <scope>NUCLEOTIDE SEQUENCE [LARGE SCALE GENOMIC DNA]</scope>
</reference>
<dbReference type="RefSeq" id="XP_053072011.1">
    <property type="nucleotide sequence ID" value="XM_053216036.1"/>
</dbReference>
<feature type="region of interest" description="Disordered" evidence="1">
    <location>
        <begin position="1"/>
        <end position="86"/>
    </location>
</feature>
<feature type="region of interest" description="Disordered" evidence="1">
    <location>
        <begin position="104"/>
        <end position="124"/>
    </location>
</feature>
<sequence length="268" mass="28731">MNSCVPGSDGERASSRGTGTETRLCRHVSRPRIQREPVRTRAPPGGHARSRPGSRLNKTESSALEELTGLPGSQRPRGVSPAQANGPSLGAACLGLRGGRCRKPKCGQPGGRPAGEAGLHPRVPGAPHRPTVPSRGLHLAWQTAHFAPVTWPCLGVLTLLSGKIRQTQTALEGRQILERQAGDYPRDPGLFRTGRSTIIAVACPLCPENGSQGLQPEGIMPDANHEHKMLSDRLTRKRILCGPPATQQLRGWVLFSPRRLPAFGPCEL</sequence>
<dbReference type="GeneID" id="128314164"/>
<dbReference type="Proteomes" id="UP001652583">
    <property type="component" value="Chromosome C1"/>
</dbReference>
<evidence type="ECO:0000313" key="3">
    <source>
        <dbReference type="RefSeq" id="XP_053072011.1"/>
    </source>
</evidence>
<evidence type="ECO:0000313" key="2">
    <source>
        <dbReference type="Proteomes" id="UP001652583"/>
    </source>
</evidence>
<keyword evidence="2" id="KW-1185">Reference proteome</keyword>